<protein>
    <submittedName>
        <fullName evidence="2">3-hydroxyacyl-ACP dehydratase</fullName>
    </submittedName>
</protein>
<sequence length="791" mass="84122">MRTTMDGLGFDGIPLEPPHRPLPVPTAQDTGPAADTTPAEEPPRGGPVPPPVPPPPAAPAPDGTTARAEVVRRPEPDVTTTPADVAQTLAHTVQQAHAAALVAHRAISAWQTGLVPQTPGAPVPAPHPNSAPDPWKRWGGPALVLLAGARGLADATAPRPCPDAFTATWHDPVPYAPTPLRAHSAPDGSCEVLDGARRVLTLRATDEEPPRRHVPRFPEEFHPHAVTDVHRLARAELDALAAGDVAGVFGPAHDQRGLEPDELPAPWPAPLLEEITVGPRAGRYGQGLLTATARPAAGDGGPKWPYPVAAALEALRVYAFHQGLHLCLPGARVLPLPGRPVRVEWLGGPAEPETGGEPWRLTVEVAELGLLPRPYAVADCEITSGGRVVARLHDLGATVRERPGAGLMPHPDRAGCRKTSSGARARLHELHIAQGSEGHPSVLDVRCAGITTPVRPRLPRAGLRAVDRGVAFRESDGPDRAGARLVTEHDVPADPWYCREHGGGIPAFALMEMALQPLGLLGGLSGLLWTYPDQAFVCRNLEGRARLTRACDPRSSTVVQESVLLSAAVLPGAVIDRYRFSLSTGGEVFFEGEATHGYLTSEVLALQQGLDGGRETPPWLERRPVAPAGTRRLDVRHDARLGRGRLALLEDVVLVPGGGEHGAGYVLCAKAVDPGDWFFGRHFPHDPVLPGSVGVQMLFQAVRAFALYTGLAGRPGPGPDAVPGEELRWAYRGQVLRGHRRVRGEVHIREVRAAGGTVLVRADGSVWRDGLRIYRADNIAVALPDTRRGTP</sequence>
<dbReference type="Gene3D" id="3.10.129.10">
    <property type="entry name" value="Hotdog Thioesterase"/>
    <property type="match status" value="2"/>
</dbReference>
<dbReference type="Pfam" id="PF07977">
    <property type="entry name" value="FabA"/>
    <property type="match status" value="1"/>
</dbReference>
<gene>
    <name evidence="2" type="ORF">RM609_04990</name>
</gene>
<organism evidence="2 3">
    <name type="scientific">Streptomyces hesseae</name>
    <dbReference type="NCBI Taxonomy" id="3075519"/>
    <lineage>
        <taxon>Bacteria</taxon>
        <taxon>Bacillati</taxon>
        <taxon>Actinomycetota</taxon>
        <taxon>Actinomycetes</taxon>
        <taxon>Kitasatosporales</taxon>
        <taxon>Streptomycetaceae</taxon>
        <taxon>Streptomyces</taxon>
    </lineage>
</organism>
<feature type="region of interest" description="Disordered" evidence="1">
    <location>
        <begin position="1"/>
        <end position="81"/>
    </location>
</feature>
<feature type="compositionally biased region" description="Pro residues" evidence="1">
    <location>
        <begin position="44"/>
        <end position="59"/>
    </location>
</feature>
<evidence type="ECO:0000256" key="1">
    <source>
        <dbReference type="SAM" id="MobiDB-lite"/>
    </source>
</evidence>
<keyword evidence="3" id="KW-1185">Reference proteome</keyword>
<comment type="caution">
    <text evidence="2">The sequence shown here is derived from an EMBL/GenBank/DDBJ whole genome shotgun (WGS) entry which is preliminary data.</text>
</comment>
<dbReference type="InterPro" id="IPR029069">
    <property type="entry name" value="HotDog_dom_sf"/>
</dbReference>
<accession>A0ABU2SKY5</accession>
<dbReference type="Proteomes" id="UP001180531">
    <property type="component" value="Unassembled WGS sequence"/>
</dbReference>
<proteinExistence type="predicted"/>
<evidence type="ECO:0000313" key="2">
    <source>
        <dbReference type="EMBL" id="MDT0448440.1"/>
    </source>
</evidence>
<feature type="compositionally biased region" description="Low complexity" evidence="1">
    <location>
        <begin position="25"/>
        <end position="39"/>
    </location>
</feature>
<dbReference type="RefSeq" id="WP_311608197.1">
    <property type="nucleotide sequence ID" value="NZ_JAVRFI010000002.1"/>
</dbReference>
<dbReference type="EMBL" id="JAVRFI010000002">
    <property type="protein sequence ID" value="MDT0448440.1"/>
    <property type="molecule type" value="Genomic_DNA"/>
</dbReference>
<name>A0ABU2SKY5_9ACTN</name>
<dbReference type="InterPro" id="IPR013114">
    <property type="entry name" value="FabA_FabZ"/>
</dbReference>
<dbReference type="SUPFAM" id="SSF54637">
    <property type="entry name" value="Thioesterase/thiol ester dehydrase-isomerase"/>
    <property type="match status" value="2"/>
</dbReference>
<evidence type="ECO:0000313" key="3">
    <source>
        <dbReference type="Proteomes" id="UP001180531"/>
    </source>
</evidence>
<reference evidence="2" key="1">
    <citation type="submission" date="2024-05" db="EMBL/GenBank/DDBJ databases">
        <title>30 novel species of actinomycetes from the DSMZ collection.</title>
        <authorList>
            <person name="Nouioui I."/>
        </authorList>
    </citation>
    <scope>NUCLEOTIDE SEQUENCE</scope>
    <source>
        <strain evidence="2">DSM 40473</strain>
    </source>
</reference>